<feature type="chain" id="PRO_5042250242" description="Sushi domain-containing protein" evidence="5">
    <location>
        <begin position="29"/>
        <end position="590"/>
    </location>
</feature>
<reference evidence="7" key="1">
    <citation type="submission" date="2023-11" db="EMBL/GenBank/DDBJ databases">
        <title>Genome assemblies of two species of porcelain crab, Petrolisthes cinctipes and Petrolisthes manimaculis (Anomura: Porcellanidae).</title>
        <authorList>
            <person name="Angst P."/>
        </authorList>
    </citation>
    <scope>NUCLEOTIDE SEQUENCE</scope>
    <source>
        <strain evidence="7">PB745_02</strain>
        <tissue evidence="7">Gill</tissue>
    </source>
</reference>
<dbReference type="InterPro" id="IPR035976">
    <property type="entry name" value="Sushi/SCR/CCP_sf"/>
</dbReference>
<dbReference type="AlphaFoldDB" id="A0AAE1TYW8"/>
<gene>
    <name evidence="7" type="ORF">Pmani_024879</name>
</gene>
<sequence>MTAAMAYIWWVTWGGLLGLFCLATVSNAQCVVPTASETYYTNDLGDMTDRICNRCYQAPHTQQLEVKLLKIRLLGLSSIMLYIDGTQHHITQDCGFCDPPGSQNMSESGSEATCRECEMLPSGSVIELYLRLESITHFPGVSNACQKIAEFNISMTFTEKSDCEDGFMVSFPAGGDSCVVNTTSTSLETVCIIPTCSEGIISPDELTEKVEHMFHPLSPSQSCVWQLNTGGRKHLTLRFSQGIRPHLTVFEESLTNPKWDMEWCPAYSDVFRRDTDAETVFVVYRNPSKLAKRGSLSITTQSDLCLLPPTLEDGSVKFQRQGSGTVALYTCSAGYTLLGPSQLNCTHGTWDEPPSCIPDKGKLMSDAPVEGEEGVNVTVVAPEVGTNTTPADAIDGDKMPVAEDDELAEEAKEITKEESVEMDKTVVEKIKVKENEVLERELTEEGKIWEQVPHLNNSLEDWDIEADLNFTMNGTGTDQEDSSGLLQQLLKTLDLEEDMAIYVIGGGAGLLLLLVIILAIAVAMCRKSYSSGGFGQHFDTFQNPIYEKTVVTMQPEGDGEVGHGGEEEEEEEEDRKKSDGEEMSDCTVLE</sequence>
<keyword evidence="4" id="KW-0472">Membrane</keyword>
<dbReference type="Pfam" id="PF00084">
    <property type="entry name" value="Sushi"/>
    <property type="match status" value="1"/>
</dbReference>
<accession>A0AAE1TYW8</accession>
<dbReference type="InterPro" id="IPR000436">
    <property type="entry name" value="Sushi_SCR_CCP_dom"/>
</dbReference>
<dbReference type="EMBL" id="JAWZYT010002621">
    <property type="protein sequence ID" value="KAK4303077.1"/>
    <property type="molecule type" value="Genomic_DNA"/>
</dbReference>
<name>A0AAE1TYW8_9EUCA</name>
<feature type="signal peptide" evidence="5">
    <location>
        <begin position="1"/>
        <end position="28"/>
    </location>
</feature>
<comment type="caution">
    <text evidence="7">The sequence shown here is derived from an EMBL/GenBank/DDBJ whole genome shotgun (WGS) entry which is preliminary data.</text>
</comment>
<keyword evidence="5" id="KW-0732">Signal</keyword>
<feature type="domain" description="Sushi" evidence="6">
    <location>
        <begin position="303"/>
        <end position="358"/>
    </location>
</feature>
<proteinExistence type="predicted"/>
<keyword evidence="8" id="KW-1185">Reference proteome</keyword>
<dbReference type="CDD" id="cd00033">
    <property type="entry name" value="CCP"/>
    <property type="match status" value="1"/>
</dbReference>
<dbReference type="Gene3D" id="2.10.70.10">
    <property type="entry name" value="Complement Module, domain 1"/>
    <property type="match status" value="1"/>
</dbReference>
<organism evidence="7 8">
    <name type="scientific">Petrolisthes manimaculis</name>
    <dbReference type="NCBI Taxonomy" id="1843537"/>
    <lineage>
        <taxon>Eukaryota</taxon>
        <taxon>Metazoa</taxon>
        <taxon>Ecdysozoa</taxon>
        <taxon>Arthropoda</taxon>
        <taxon>Crustacea</taxon>
        <taxon>Multicrustacea</taxon>
        <taxon>Malacostraca</taxon>
        <taxon>Eumalacostraca</taxon>
        <taxon>Eucarida</taxon>
        <taxon>Decapoda</taxon>
        <taxon>Pleocyemata</taxon>
        <taxon>Anomura</taxon>
        <taxon>Galatheoidea</taxon>
        <taxon>Porcellanidae</taxon>
        <taxon>Petrolisthes</taxon>
    </lineage>
</organism>
<keyword evidence="4" id="KW-0812">Transmembrane</keyword>
<dbReference type="PROSITE" id="PS50923">
    <property type="entry name" value="SUSHI"/>
    <property type="match status" value="1"/>
</dbReference>
<keyword evidence="1" id="KW-1015">Disulfide bond</keyword>
<keyword evidence="2" id="KW-0768">Sushi</keyword>
<dbReference type="Proteomes" id="UP001292094">
    <property type="component" value="Unassembled WGS sequence"/>
</dbReference>
<dbReference type="SUPFAM" id="SSF57535">
    <property type="entry name" value="Complement control module/SCR domain"/>
    <property type="match status" value="1"/>
</dbReference>
<keyword evidence="4" id="KW-1133">Transmembrane helix</keyword>
<evidence type="ECO:0000259" key="6">
    <source>
        <dbReference type="PROSITE" id="PS50923"/>
    </source>
</evidence>
<comment type="caution">
    <text evidence="2">Lacks conserved residue(s) required for the propagation of feature annotation.</text>
</comment>
<evidence type="ECO:0000256" key="1">
    <source>
        <dbReference type="ARBA" id="ARBA00023157"/>
    </source>
</evidence>
<feature type="transmembrane region" description="Helical" evidence="4">
    <location>
        <begin position="499"/>
        <end position="523"/>
    </location>
</feature>
<evidence type="ECO:0000256" key="4">
    <source>
        <dbReference type="SAM" id="Phobius"/>
    </source>
</evidence>
<evidence type="ECO:0000256" key="2">
    <source>
        <dbReference type="PROSITE-ProRule" id="PRU00302"/>
    </source>
</evidence>
<evidence type="ECO:0000256" key="3">
    <source>
        <dbReference type="SAM" id="MobiDB-lite"/>
    </source>
</evidence>
<feature type="region of interest" description="Disordered" evidence="3">
    <location>
        <begin position="554"/>
        <end position="590"/>
    </location>
</feature>
<evidence type="ECO:0000313" key="8">
    <source>
        <dbReference type="Proteomes" id="UP001292094"/>
    </source>
</evidence>
<protein>
    <recommendedName>
        <fullName evidence="6">Sushi domain-containing protein</fullName>
    </recommendedName>
</protein>
<evidence type="ECO:0000313" key="7">
    <source>
        <dbReference type="EMBL" id="KAK4303077.1"/>
    </source>
</evidence>
<evidence type="ECO:0000256" key="5">
    <source>
        <dbReference type="SAM" id="SignalP"/>
    </source>
</evidence>
<dbReference type="SMART" id="SM00032">
    <property type="entry name" value="CCP"/>
    <property type="match status" value="1"/>
</dbReference>